<evidence type="ECO:0000256" key="1">
    <source>
        <dbReference type="SAM" id="MobiDB-lite"/>
    </source>
</evidence>
<feature type="region of interest" description="Disordered" evidence="1">
    <location>
        <begin position="215"/>
        <end position="241"/>
    </location>
</feature>
<proteinExistence type="predicted"/>
<feature type="compositionally biased region" description="Pro residues" evidence="1">
    <location>
        <begin position="220"/>
        <end position="241"/>
    </location>
</feature>
<name>A0A6U0J8T4_9EUKA</name>
<sequence length="458" mass="48860">MDVPYHLFSLAALQVESEKNAEKARDREERVTNVCSLRRGLAIVTTAKLTKDDATVANTLSFSLSLYAVRLADDEEGSTRLPTVARCSVSGTLPVLSVARSCRSPRSFLTITPTQPLDVNCWLFATHSTILTLTIHQQTITVTRTVALVDQFSRHFPTVQQAHIAALTSEARARQDNQLTKRRKVSTHSASSTRVWLALGHLAVPLRNGYVDDATAPLSLSPPPPDIAQPSSPSSPSPPPPLISLSLVRNSFVLVDSDDTIGVFCRPDDEATSAWTLAWSSSLADLLTTLPPQLTPPPSPPPIANGTIHAASLSPSGHRLFISTNAALLTVHATTGLPFSLALSPDSTKVNLHPDQHDATSDTSLIVCGALGDRDGCCTWVGSSSVSGRVVGREVSRLARGPQPQRPRSTLPAAPLFPCCVGLLCQDPPIMVVGTDDGWLGVWGDTVVAGWTNLPTLP</sequence>
<dbReference type="AlphaFoldDB" id="A0A6U0J8T4"/>
<evidence type="ECO:0000313" key="3">
    <source>
        <dbReference type="EMBL" id="CAD9304128.1"/>
    </source>
</evidence>
<protein>
    <submittedName>
        <fullName evidence="2">Uncharacterized protein</fullName>
    </submittedName>
</protein>
<evidence type="ECO:0000313" key="2">
    <source>
        <dbReference type="EMBL" id="CAD9304126.1"/>
    </source>
</evidence>
<dbReference type="EMBL" id="HBGL01012481">
    <property type="protein sequence ID" value="CAD9304126.1"/>
    <property type="molecule type" value="Transcribed_RNA"/>
</dbReference>
<accession>A0A6U0J8T4</accession>
<dbReference type="EMBL" id="HBGL01012482">
    <property type="protein sequence ID" value="CAD9304128.1"/>
    <property type="molecule type" value="Transcribed_RNA"/>
</dbReference>
<reference evidence="2" key="1">
    <citation type="submission" date="2021-01" db="EMBL/GenBank/DDBJ databases">
        <authorList>
            <person name="Corre E."/>
            <person name="Pelletier E."/>
            <person name="Niang G."/>
            <person name="Scheremetjew M."/>
            <person name="Finn R."/>
            <person name="Kale V."/>
            <person name="Holt S."/>
            <person name="Cochrane G."/>
            <person name="Meng A."/>
            <person name="Brown T."/>
            <person name="Cohen L."/>
        </authorList>
    </citation>
    <scope>NUCLEOTIDE SEQUENCE</scope>
    <source>
        <strain evidence="2">ATCC 50979</strain>
    </source>
</reference>
<organism evidence="2">
    <name type="scientific">Sexangularia sp. CB-2014</name>
    <dbReference type="NCBI Taxonomy" id="1486929"/>
    <lineage>
        <taxon>Eukaryota</taxon>
        <taxon>Amoebozoa</taxon>
        <taxon>Tubulinea</taxon>
        <taxon>Elardia</taxon>
        <taxon>Arcellinida</taxon>
        <taxon>Arcellinida incertae sedis</taxon>
        <taxon>Sexangularia</taxon>
    </lineage>
</organism>
<gene>
    <name evidence="2" type="ORF">SSP0437_LOCUS9761</name>
    <name evidence="3" type="ORF">SSP0437_LOCUS9762</name>
</gene>